<evidence type="ECO:0000256" key="2">
    <source>
        <dbReference type="SAM" id="Coils"/>
    </source>
</evidence>
<reference evidence="6" key="1">
    <citation type="submission" date="2022-11" db="EMBL/GenBank/DDBJ databases">
        <title>Hoeflea poritis sp. nov., isolated from scleractinian coral Porites lutea.</title>
        <authorList>
            <person name="Zhang G."/>
            <person name="Wei Q."/>
            <person name="Cai L."/>
        </authorList>
    </citation>
    <scope>NUCLEOTIDE SEQUENCE</scope>
    <source>
        <strain evidence="6">E7-10</strain>
    </source>
</reference>
<feature type="coiled-coil region" evidence="2">
    <location>
        <begin position="108"/>
        <end position="159"/>
    </location>
</feature>
<dbReference type="InterPro" id="IPR058625">
    <property type="entry name" value="MdtA-like_BSH"/>
</dbReference>
<organism evidence="6 7">
    <name type="scientific">Hoeflea poritis</name>
    <dbReference type="NCBI Taxonomy" id="2993659"/>
    <lineage>
        <taxon>Bacteria</taxon>
        <taxon>Pseudomonadati</taxon>
        <taxon>Pseudomonadota</taxon>
        <taxon>Alphaproteobacteria</taxon>
        <taxon>Hyphomicrobiales</taxon>
        <taxon>Rhizobiaceae</taxon>
        <taxon>Hoeflea</taxon>
    </lineage>
</organism>
<dbReference type="Proteomes" id="UP001148313">
    <property type="component" value="Unassembled WGS sequence"/>
</dbReference>
<sequence length="354" mass="37550">MVFAIGFVLFSYGPNMIPGLSSNTATAGIPGSGQTRERLAPLVVLSPVEAGTMDDAVKSIGTARAIEQATLYPEVSGRVSQVHADAGQRVEQGDVIVQLDDQVQRLAVDRARLAVDDAEAQVERFEALAARNTVSDVQLSEAVLALSNARLDLREAEDALARRALVAPFSGEIGLIDVGIGDFVTTTTPVTTLDERRTLLIEFRVPERFANQIEHGQSMSLSTPALPGIDLEGTVSGMDSRIDTVSRTLTVQGTVVNDDDLIRPGMSFEVALSFAGNSYPSVPALAVQWDRDGSYVFKANGNTAERTAISIVARKDGQVLVEGDIAAGDDVVTEGTNSVRPDQPFRIPASAEGA</sequence>
<accession>A0ABT4VHE5</accession>
<dbReference type="PANTHER" id="PTHR30469">
    <property type="entry name" value="MULTIDRUG RESISTANCE PROTEIN MDTA"/>
    <property type="match status" value="1"/>
</dbReference>
<dbReference type="Pfam" id="PF25917">
    <property type="entry name" value="BSH_RND"/>
    <property type="match status" value="1"/>
</dbReference>
<protein>
    <submittedName>
        <fullName evidence="6">Efflux RND transporter periplasmic adaptor subunit</fullName>
    </submittedName>
</protein>
<dbReference type="Gene3D" id="2.40.50.100">
    <property type="match status" value="1"/>
</dbReference>
<evidence type="ECO:0000313" key="6">
    <source>
        <dbReference type="EMBL" id="MDA4844123.1"/>
    </source>
</evidence>
<keyword evidence="7" id="KW-1185">Reference proteome</keyword>
<evidence type="ECO:0000256" key="3">
    <source>
        <dbReference type="SAM" id="MobiDB-lite"/>
    </source>
</evidence>
<dbReference type="SUPFAM" id="SSF111369">
    <property type="entry name" value="HlyD-like secretion proteins"/>
    <property type="match status" value="1"/>
</dbReference>
<feature type="domain" description="Multidrug resistance protein MdtA-like barrel-sandwich hybrid" evidence="4">
    <location>
        <begin position="67"/>
        <end position="189"/>
    </location>
</feature>
<feature type="domain" description="CusB-like beta-barrel" evidence="5">
    <location>
        <begin position="201"/>
        <end position="273"/>
    </location>
</feature>
<comment type="similarity">
    <text evidence="1">Belongs to the membrane fusion protein (MFP) (TC 8.A.1) family.</text>
</comment>
<dbReference type="Gene3D" id="1.10.287.470">
    <property type="entry name" value="Helix hairpin bin"/>
    <property type="match status" value="1"/>
</dbReference>
<comment type="caution">
    <text evidence="6">The sequence shown here is derived from an EMBL/GenBank/DDBJ whole genome shotgun (WGS) entry which is preliminary data.</text>
</comment>
<dbReference type="Gene3D" id="2.40.420.20">
    <property type="match status" value="1"/>
</dbReference>
<gene>
    <name evidence="6" type="ORF">OOZ53_02130</name>
</gene>
<evidence type="ECO:0000259" key="4">
    <source>
        <dbReference type="Pfam" id="PF25917"/>
    </source>
</evidence>
<evidence type="ECO:0000313" key="7">
    <source>
        <dbReference type="Proteomes" id="UP001148313"/>
    </source>
</evidence>
<dbReference type="PANTHER" id="PTHR30469:SF11">
    <property type="entry name" value="BLL4320 PROTEIN"/>
    <property type="match status" value="1"/>
</dbReference>
<name>A0ABT4VHE5_9HYPH</name>
<dbReference type="InterPro" id="IPR058792">
    <property type="entry name" value="Beta-barrel_RND_2"/>
</dbReference>
<dbReference type="InterPro" id="IPR006143">
    <property type="entry name" value="RND_pump_MFP"/>
</dbReference>
<dbReference type="NCBIfam" id="TIGR01730">
    <property type="entry name" value="RND_mfp"/>
    <property type="match status" value="1"/>
</dbReference>
<proteinExistence type="inferred from homology"/>
<evidence type="ECO:0000259" key="5">
    <source>
        <dbReference type="Pfam" id="PF25954"/>
    </source>
</evidence>
<feature type="region of interest" description="Disordered" evidence="3">
    <location>
        <begin position="334"/>
        <end position="354"/>
    </location>
</feature>
<dbReference type="Gene3D" id="2.40.30.170">
    <property type="match status" value="1"/>
</dbReference>
<evidence type="ECO:0000256" key="1">
    <source>
        <dbReference type="ARBA" id="ARBA00009477"/>
    </source>
</evidence>
<keyword evidence="2" id="KW-0175">Coiled coil</keyword>
<dbReference type="Pfam" id="PF25954">
    <property type="entry name" value="Beta-barrel_RND_2"/>
    <property type="match status" value="1"/>
</dbReference>
<dbReference type="EMBL" id="JAPJZH010000001">
    <property type="protein sequence ID" value="MDA4844123.1"/>
    <property type="molecule type" value="Genomic_DNA"/>
</dbReference>